<gene>
    <name evidence="3" type="ORF">B0A50_05819</name>
</gene>
<feature type="region of interest" description="Disordered" evidence="2">
    <location>
        <begin position="298"/>
        <end position="324"/>
    </location>
</feature>
<name>A0A4U0TU40_9PEZI</name>
<dbReference type="CDD" id="cd00067">
    <property type="entry name" value="GAL4"/>
    <property type="match status" value="1"/>
</dbReference>
<dbReference type="AlphaFoldDB" id="A0A4U0TU40"/>
<dbReference type="GO" id="GO:0000981">
    <property type="term" value="F:DNA-binding transcription factor activity, RNA polymerase II-specific"/>
    <property type="evidence" value="ECO:0007669"/>
    <property type="project" value="InterPro"/>
</dbReference>
<dbReference type="PANTHER" id="PTHR35392">
    <property type="entry name" value="ZN(II)2CYS6 TRANSCRIPTION FACTOR (EUROFUNG)-RELATED-RELATED"/>
    <property type="match status" value="1"/>
</dbReference>
<accession>A0A4U0TU40</accession>
<evidence type="ECO:0000256" key="2">
    <source>
        <dbReference type="SAM" id="MobiDB-lite"/>
    </source>
</evidence>
<evidence type="ECO:0000313" key="4">
    <source>
        <dbReference type="Proteomes" id="UP000308549"/>
    </source>
</evidence>
<sequence length="774" mass="85930">MGRRPKQLVLEFFERGQKLPDASNRYEHTCKACGEPFPKGRHDTLLSHLLRRCPCITPQDRDHVAEQVQVSEKRSQDRPVRERAVGTFSQFESQPTSVQPPPSLPTSLPTHLLDADMPVDYEIPASMAADQQSALGMLAEASRRQRDRGQDGQLLESAGQEQGQGQGQQLAVEALLLQRAAAVGGNCPSPDKAVPQRSTVRIPPRGGEKIDFSALVTSNANSSDRPGDLRSVIRETENHQLDDEETQQQQPGRAIDPQLAPPSSTSFSPTLTQLDDFMVWNPEGTNGHEIFGSLSAQTDQPEQGYTLDGKQARKPQRGRFTDTRRQEVSKIRKRGACIRCRMLKKPCSEGTPCSTCANVETARLWKGICLRTKLVDEFTLWSTGLLQSHATTKVLAAVQGLEEMPLQGRLEVRTFQGSSLSMSFGLKQYSPPSNQHVLQQGTSMFPKGSGVQPTSVWVLDETNLWETIEQYVTRIAPARANCEKHRFFKNTLNTALDLMVEGQAATADGPGTLETKSGRSCYNLQDSLPKNVVDLWIATSLLVTPPEELNLDVRYNPSRAPLIQPESMGWSAETPDQALPPGESTFLIRAQLLAALESRCQKLSKMVINEVERRLLQRSQVSRFATFITCVLLLSAVERITHFYHAFSTPDGAFKPARGLTSWPLHTPPSRLWPQGEHLAALLVMLLRMRALPPSTLEVDGKLVAQQEYGQATDGNGKTPRELFEAYVRTAGEWLDPIQLEVEELVRSRDVGVEGSGDWDFRFLGMILLPRYGS</sequence>
<keyword evidence="4" id="KW-1185">Reference proteome</keyword>
<feature type="region of interest" description="Disordered" evidence="2">
    <location>
        <begin position="62"/>
        <end position="82"/>
    </location>
</feature>
<dbReference type="EMBL" id="NAJL01000033">
    <property type="protein sequence ID" value="TKA25724.1"/>
    <property type="molecule type" value="Genomic_DNA"/>
</dbReference>
<protein>
    <submittedName>
        <fullName evidence="3">Uncharacterized protein</fullName>
    </submittedName>
</protein>
<reference evidence="3 4" key="1">
    <citation type="submission" date="2017-03" db="EMBL/GenBank/DDBJ databases">
        <title>Genomes of endolithic fungi from Antarctica.</title>
        <authorList>
            <person name="Coleine C."/>
            <person name="Masonjones S."/>
            <person name="Stajich J.E."/>
        </authorList>
    </citation>
    <scope>NUCLEOTIDE SEQUENCE [LARGE SCALE GENOMIC DNA]</scope>
    <source>
        <strain evidence="3 4">CCFEE 6315</strain>
    </source>
</reference>
<proteinExistence type="predicted"/>
<feature type="compositionally biased region" description="Basic and acidic residues" evidence="2">
    <location>
        <begin position="225"/>
        <end position="241"/>
    </location>
</feature>
<evidence type="ECO:0000313" key="3">
    <source>
        <dbReference type="EMBL" id="TKA25724.1"/>
    </source>
</evidence>
<organism evidence="3 4">
    <name type="scientific">Salinomyces thailandicus</name>
    <dbReference type="NCBI Taxonomy" id="706561"/>
    <lineage>
        <taxon>Eukaryota</taxon>
        <taxon>Fungi</taxon>
        <taxon>Dikarya</taxon>
        <taxon>Ascomycota</taxon>
        <taxon>Pezizomycotina</taxon>
        <taxon>Dothideomycetes</taxon>
        <taxon>Dothideomycetidae</taxon>
        <taxon>Mycosphaerellales</taxon>
        <taxon>Teratosphaeriaceae</taxon>
        <taxon>Salinomyces</taxon>
    </lineage>
</organism>
<dbReference type="InterPro" id="IPR001138">
    <property type="entry name" value="Zn2Cys6_DnaBD"/>
</dbReference>
<comment type="caution">
    <text evidence="3">The sequence shown here is derived from an EMBL/GenBank/DDBJ whole genome shotgun (WGS) entry which is preliminary data.</text>
</comment>
<feature type="region of interest" description="Disordered" evidence="2">
    <location>
        <begin position="185"/>
        <end position="270"/>
    </location>
</feature>
<keyword evidence="1" id="KW-0539">Nucleus</keyword>
<dbReference type="OrthoDB" id="5417895at2759"/>
<feature type="compositionally biased region" description="Low complexity" evidence="2">
    <location>
        <begin position="261"/>
        <end position="270"/>
    </location>
</feature>
<dbReference type="Proteomes" id="UP000308549">
    <property type="component" value="Unassembled WGS sequence"/>
</dbReference>
<evidence type="ECO:0000256" key="1">
    <source>
        <dbReference type="ARBA" id="ARBA00023242"/>
    </source>
</evidence>
<dbReference type="InterPro" id="IPR052973">
    <property type="entry name" value="Fungal_sec-metab_reg_TF"/>
</dbReference>
<feature type="compositionally biased region" description="Polar residues" evidence="2">
    <location>
        <begin position="215"/>
        <end position="224"/>
    </location>
</feature>
<dbReference type="GO" id="GO:0008270">
    <property type="term" value="F:zinc ion binding"/>
    <property type="evidence" value="ECO:0007669"/>
    <property type="project" value="InterPro"/>
</dbReference>
<dbReference type="PANTHER" id="PTHR35392:SF2">
    <property type="entry name" value="ZN(II)2CYS6 TRANSCRIPTION FACTOR (EUROFUNG)"/>
    <property type="match status" value="1"/>
</dbReference>